<dbReference type="Pfam" id="PF20629">
    <property type="entry name" value="GD_AH_C"/>
    <property type="match status" value="1"/>
</dbReference>
<comment type="caution">
    <text evidence="5">The sequence shown here is derived from an EMBL/GenBank/DDBJ whole genome shotgun (WGS) entry which is preliminary data.</text>
</comment>
<dbReference type="Gene3D" id="2.30.130.110">
    <property type="match status" value="1"/>
</dbReference>
<gene>
    <name evidence="5" type="ORF">ACFOMP_11750</name>
</gene>
<dbReference type="GO" id="GO:0016787">
    <property type="term" value="F:hydrolase activity"/>
    <property type="evidence" value="ECO:0007669"/>
    <property type="project" value="UniProtKB-KW"/>
</dbReference>
<accession>A0ABV7S1F8</accession>
<keyword evidence="5" id="KW-0378">Hydrolase</keyword>
<proteinExistence type="inferred from homology"/>
<evidence type="ECO:0000256" key="1">
    <source>
        <dbReference type="ARBA" id="ARBA00010986"/>
    </source>
</evidence>
<feature type="compositionally biased region" description="Basic and acidic residues" evidence="3">
    <location>
        <begin position="101"/>
        <end position="110"/>
    </location>
</feature>
<dbReference type="Pfam" id="PF04295">
    <property type="entry name" value="GD_AH_second"/>
    <property type="match status" value="1"/>
</dbReference>
<dbReference type="EMBL" id="JBHRXE010000033">
    <property type="protein sequence ID" value="MFC3570126.1"/>
    <property type="molecule type" value="Genomic_DNA"/>
</dbReference>
<feature type="region of interest" description="Disordered" evidence="3">
    <location>
        <begin position="87"/>
        <end position="110"/>
    </location>
</feature>
<keyword evidence="6" id="KW-1185">Reference proteome</keyword>
<dbReference type="InterPro" id="IPR013974">
    <property type="entry name" value="SAF"/>
</dbReference>
<evidence type="ECO:0000259" key="4">
    <source>
        <dbReference type="SMART" id="SM00858"/>
    </source>
</evidence>
<evidence type="ECO:0000313" key="6">
    <source>
        <dbReference type="Proteomes" id="UP001595596"/>
    </source>
</evidence>
<dbReference type="Proteomes" id="UP001595596">
    <property type="component" value="Unassembled WGS sequence"/>
</dbReference>
<dbReference type="RefSeq" id="WP_379030721.1">
    <property type="nucleotide sequence ID" value="NZ_JBHRXE010000033.1"/>
</dbReference>
<evidence type="ECO:0000256" key="2">
    <source>
        <dbReference type="ARBA" id="ARBA00023239"/>
    </source>
</evidence>
<feature type="compositionally biased region" description="Low complexity" evidence="3">
    <location>
        <begin position="87"/>
        <end position="97"/>
    </location>
</feature>
<dbReference type="InterPro" id="IPR052172">
    <property type="entry name" value="UxaA_altronate/galactarate_dh"/>
</dbReference>
<feature type="domain" description="SAF" evidence="4">
    <location>
        <begin position="14"/>
        <end position="81"/>
    </location>
</feature>
<dbReference type="PANTHER" id="PTHR30536">
    <property type="entry name" value="ALTRONATE/GALACTARATE DEHYDRATASE"/>
    <property type="match status" value="1"/>
</dbReference>
<dbReference type="InterPro" id="IPR048332">
    <property type="entry name" value="GD_AH_C"/>
</dbReference>
<evidence type="ECO:0000313" key="5">
    <source>
        <dbReference type="EMBL" id="MFC3570126.1"/>
    </source>
</evidence>
<dbReference type="Pfam" id="PF08666">
    <property type="entry name" value="SAF"/>
    <property type="match status" value="1"/>
</dbReference>
<organism evidence="5 6">
    <name type="scientific">Paracoccus simplex</name>
    <dbReference type="NCBI Taxonomy" id="2086346"/>
    <lineage>
        <taxon>Bacteria</taxon>
        <taxon>Pseudomonadati</taxon>
        <taxon>Pseudomonadota</taxon>
        <taxon>Alphaproteobacteria</taxon>
        <taxon>Rhodobacterales</taxon>
        <taxon>Paracoccaceae</taxon>
        <taxon>Paracoccus</taxon>
    </lineage>
</organism>
<dbReference type="InterPro" id="IPR007392">
    <property type="entry name" value="GD_AH_second"/>
</dbReference>
<comment type="similarity">
    <text evidence="1">Belongs to the UxaA family.</text>
</comment>
<name>A0ABV7S1F8_9RHOB</name>
<dbReference type="SMART" id="SM00858">
    <property type="entry name" value="SAF"/>
    <property type="match status" value="1"/>
</dbReference>
<reference evidence="6" key="1">
    <citation type="journal article" date="2019" name="Int. J. Syst. Evol. Microbiol.">
        <title>The Global Catalogue of Microorganisms (GCM) 10K type strain sequencing project: providing services to taxonomists for standard genome sequencing and annotation.</title>
        <authorList>
            <consortium name="The Broad Institute Genomics Platform"/>
            <consortium name="The Broad Institute Genome Sequencing Center for Infectious Disease"/>
            <person name="Wu L."/>
            <person name="Ma J."/>
        </authorList>
    </citation>
    <scope>NUCLEOTIDE SEQUENCE [LARGE SCALE GENOMIC DNA]</scope>
    <source>
        <strain evidence="6">VKM B-3226</strain>
    </source>
</reference>
<dbReference type="CDD" id="cd11613">
    <property type="entry name" value="SAF_AH_GD"/>
    <property type="match status" value="1"/>
</dbReference>
<sequence length="500" mass="52039">MADRPAALLLSPGDGVGIALRALEPGETQLGVRLAEPVPAGHKFALRPHAPGDPIIKYGQVMGEATAAIAPGRHVHVQNAGMGVPGRGAAAGQAGRLPAPPDRRSFQGFSRRDGRVGTRNFIGIIASVNCSSTVCNAIARAANARLLPQFPNLDGFVPIVHDQGCGIATAGEGFALLVRVLKGYRDHPNFGGVLLVGLGCEVNQLTLYRRDDETRQRHASFNIQEVGGSAEAVRRALERLAPIAARADADRRRTLPVSGLTLGMQCGGSDGFSGITANPALGVASDLLVAAGGTSILSETPEIYGAEHLLIARASAADGQRLRTMIRWWEDYIRANGASLDNNPSPGNKRGGITTILEKSLGAVAKAGLAPLSAVHGYAEPIRGPGLVYMDSPGYDPVAATGQVAAGANVIAFTTGRGSCFGAHPVPSLKLASNTALWRAMRGDMDIDCGKVAEGAVSLQEMGEEIYGQILDTASGARSKSEIFGYGDAEFVPWRIGAVL</sequence>
<evidence type="ECO:0000256" key="3">
    <source>
        <dbReference type="SAM" id="MobiDB-lite"/>
    </source>
</evidence>
<dbReference type="InterPro" id="IPR044144">
    <property type="entry name" value="SAF_UxaA/GarD"/>
</dbReference>
<keyword evidence="2" id="KW-0456">Lyase</keyword>
<protein>
    <submittedName>
        <fullName evidence="5">UxaA family hydrolase</fullName>
    </submittedName>
</protein>
<dbReference type="PANTHER" id="PTHR30536:SF5">
    <property type="entry name" value="ALTRONATE DEHYDRATASE"/>
    <property type="match status" value="1"/>
</dbReference>